<dbReference type="PANTHER" id="PTHR46013">
    <property type="entry name" value="VASCULAR CELL ADHESION MOLECULE 1"/>
    <property type="match status" value="1"/>
</dbReference>
<dbReference type="KEGG" id="ipu:108261827"/>
<feature type="signal peptide" evidence="1">
    <location>
        <begin position="1"/>
        <end position="34"/>
    </location>
</feature>
<dbReference type="InterPro" id="IPR013783">
    <property type="entry name" value="Ig-like_fold"/>
</dbReference>
<dbReference type="Gene3D" id="2.60.40.10">
    <property type="entry name" value="Immunoglobulins"/>
    <property type="match status" value="6"/>
</dbReference>
<reference evidence="3" key="1">
    <citation type="journal article" date="2016" name="Nat. Commun.">
        <title>The channel catfish genome sequence provides insights into the evolution of scale formation in teleosts.</title>
        <authorList>
            <person name="Liu Z."/>
            <person name="Liu S."/>
            <person name="Yao J."/>
            <person name="Bao L."/>
            <person name="Zhang J."/>
            <person name="Li Y."/>
            <person name="Jiang C."/>
            <person name="Sun L."/>
            <person name="Wang R."/>
            <person name="Zhang Y."/>
            <person name="Zhou T."/>
            <person name="Zeng Q."/>
            <person name="Fu Q."/>
            <person name="Gao S."/>
            <person name="Li N."/>
            <person name="Koren S."/>
            <person name="Jiang Y."/>
            <person name="Zimin A."/>
            <person name="Xu P."/>
            <person name="Phillippy A.M."/>
            <person name="Geng X."/>
            <person name="Song L."/>
            <person name="Sun F."/>
            <person name="Li C."/>
            <person name="Wang X."/>
            <person name="Chen A."/>
            <person name="Jin Y."/>
            <person name="Yuan Z."/>
            <person name="Yang Y."/>
            <person name="Tan S."/>
            <person name="Peatman E."/>
            <person name="Lu J."/>
            <person name="Qin Z."/>
            <person name="Dunham R."/>
            <person name="Li Z."/>
            <person name="Sonstegard T."/>
            <person name="Feng J."/>
            <person name="Danzmann R.G."/>
            <person name="Schroeder S."/>
            <person name="Scheffler B."/>
            <person name="Duke M.V."/>
            <person name="Ballard L."/>
            <person name="Kucuktas H."/>
            <person name="Kaltenboeck L."/>
            <person name="Liu H."/>
            <person name="Armbruster J."/>
            <person name="Xie Y."/>
            <person name="Kirby M.L."/>
            <person name="Tian Y."/>
            <person name="Flanagan M.E."/>
            <person name="Mu W."/>
            <person name="Waldbieser G.C."/>
        </authorList>
    </citation>
    <scope>NUCLEOTIDE SEQUENCE [LARGE SCALE GENOMIC DNA]</scope>
    <source>
        <strain evidence="3">SDA103</strain>
    </source>
</reference>
<keyword evidence="1" id="KW-0732">Signal</keyword>
<protein>
    <submittedName>
        <fullName evidence="4">Sialoadhesin-like</fullName>
    </submittedName>
</protein>
<dbReference type="RefSeq" id="XP_053532422.1">
    <property type="nucleotide sequence ID" value="XM_053676447.1"/>
</dbReference>
<dbReference type="PANTHER" id="PTHR46013:SF4">
    <property type="entry name" value="B-CELL RECEPTOR CD22-RELATED"/>
    <property type="match status" value="1"/>
</dbReference>
<organism evidence="3 4">
    <name type="scientific">Ictalurus punctatus</name>
    <name type="common">Channel catfish</name>
    <name type="synonym">Silurus punctatus</name>
    <dbReference type="NCBI Taxonomy" id="7998"/>
    <lineage>
        <taxon>Eukaryota</taxon>
        <taxon>Metazoa</taxon>
        <taxon>Chordata</taxon>
        <taxon>Craniata</taxon>
        <taxon>Vertebrata</taxon>
        <taxon>Euteleostomi</taxon>
        <taxon>Actinopterygii</taxon>
        <taxon>Neopterygii</taxon>
        <taxon>Teleostei</taxon>
        <taxon>Ostariophysi</taxon>
        <taxon>Siluriformes</taxon>
        <taxon>Ictaluridae</taxon>
        <taxon>Ictalurus</taxon>
    </lineage>
</organism>
<sequence>MIVFFRALSGTMDVGSRKLLLLILLLNITVSVSGIQHVKVSCHPEKICALRESSVNLTCSYSNIIIITGFWFSLKDKAKWRKKEHPEDLALDSDYAGRVSYTEMTNLGSTLTITDLRERDSGEYRLVFITDKGEKYLSSAGVTLTVTDLQVTHNSTQQTLTCRTSCTLTFTVHLYNWHKNGKILEKYRDNMKTFPLSKAEEGSYSCSVEGYGTILSLPVCVGRSCYSVTYRDKSVCALEGSSVEFAGNYSHPSDLSVREVFWHYFQPGKVFQDLKQETQFTNRVEYVNQDKSSTFKMKNLTKKDSGEYCLRFLIDGEGFSGRPGVILSVTDLQVRASRSAVASEGQTTVTLGCITSCTLSNNPTYMWYRNGQPVTDKLTKHNKLYLNSSEDAGNYSCAVRGREDLRSPELTVTCVGRSCWSVTYRDKRVCAVEGSSVEFAGNYSHHSDLSVRKVFWHYIQSGKDSKNLKQETQFTNRVEYVKQDKSSTLKMKNLTKKDSGEYQLKFFTNYGNRFSAEPGVILIVTDLQVRASCSAVASEGQTTVTLSCITSCTLSNNPTYMWYKNGQPVTDKLTKHIKLYLNSSEDAGNYSCAVRGREDLRSPELTVTCEPQNSGRSGSVSALPESSCQSSTAQLYAWIGF</sequence>
<dbReference type="InterPro" id="IPR007110">
    <property type="entry name" value="Ig-like_dom"/>
</dbReference>
<reference evidence="4" key="2">
    <citation type="submission" date="2025-08" db="UniProtKB">
        <authorList>
            <consortium name="RefSeq"/>
        </authorList>
    </citation>
    <scope>IDENTIFICATION</scope>
    <source>
        <tissue evidence="4">Blood</tissue>
    </source>
</reference>
<keyword evidence="3" id="KW-1185">Reference proteome</keyword>
<dbReference type="InterPro" id="IPR036179">
    <property type="entry name" value="Ig-like_dom_sf"/>
</dbReference>
<feature type="domain" description="Ig-like" evidence="2">
    <location>
        <begin position="323"/>
        <end position="413"/>
    </location>
</feature>
<accession>A0A9F7RBP9</accession>
<dbReference type="SUPFAM" id="SSF48726">
    <property type="entry name" value="Immunoglobulin"/>
    <property type="match status" value="4"/>
</dbReference>
<feature type="domain" description="Ig-like" evidence="2">
    <location>
        <begin position="518"/>
        <end position="608"/>
    </location>
</feature>
<dbReference type="SMART" id="SM00409">
    <property type="entry name" value="IG"/>
    <property type="match status" value="5"/>
</dbReference>
<evidence type="ECO:0000313" key="4">
    <source>
        <dbReference type="RefSeq" id="XP_053532422.1"/>
    </source>
</evidence>
<evidence type="ECO:0000259" key="2">
    <source>
        <dbReference type="PROSITE" id="PS50835"/>
    </source>
</evidence>
<feature type="domain" description="Ig-like" evidence="2">
    <location>
        <begin position="140"/>
        <end position="216"/>
    </location>
</feature>
<proteinExistence type="predicted"/>
<dbReference type="PROSITE" id="PS50835">
    <property type="entry name" value="IG_LIKE"/>
    <property type="match status" value="3"/>
</dbReference>
<dbReference type="Proteomes" id="UP000221080">
    <property type="component" value="Chromosome 27"/>
</dbReference>
<dbReference type="SMART" id="SM00408">
    <property type="entry name" value="IGc2"/>
    <property type="match status" value="2"/>
</dbReference>
<dbReference type="Pfam" id="PF13895">
    <property type="entry name" value="Ig_2"/>
    <property type="match status" value="2"/>
</dbReference>
<dbReference type="AlphaFoldDB" id="A0A9F7RBP9"/>
<dbReference type="InterPro" id="IPR003598">
    <property type="entry name" value="Ig_sub2"/>
</dbReference>
<gene>
    <name evidence="4" type="primary">LOC108261827</name>
</gene>
<dbReference type="OrthoDB" id="10039395at2759"/>
<name>A0A9F7RBP9_ICTPU</name>
<dbReference type="InterPro" id="IPR003599">
    <property type="entry name" value="Ig_sub"/>
</dbReference>
<feature type="chain" id="PRO_5039886119" evidence="1">
    <location>
        <begin position="35"/>
        <end position="641"/>
    </location>
</feature>
<dbReference type="GeneID" id="108261827"/>
<evidence type="ECO:0000313" key="3">
    <source>
        <dbReference type="Proteomes" id="UP000221080"/>
    </source>
</evidence>
<evidence type="ECO:0000256" key="1">
    <source>
        <dbReference type="SAM" id="SignalP"/>
    </source>
</evidence>